<proteinExistence type="predicted"/>
<accession>A0A0J9TCU9</accession>
<dbReference type="AlphaFoldDB" id="A0A0J9TCU9"/>
<dbReference type="OrthoDB" id="10418189at2759"/>
<dbReference type="Pfam" id="PF05795">
    <property type="entry name" value="Plasmodium_Vir"/>
    <property type="match status" value="1"/>
</dbReference>
<dbReference type="EMBL" id="KQ235063">
    <property type="protein sequence ID" value="KMZ92836.1"/>
    <property type="molecule type" value="Genomic_DNA"/>
</dbReference>
<dbReference type="Proteomes" id="UP000053776">
    <property type="component" value="Unassembled WGS sequence"/>
</dbReference>
<name>A0A0J9TCU9_PLAVI</name>
<sequence length="395" mass="46674">MELKKSNQTVKNFMQILDQHLKEGSYEHMVYNELKNKLFDMDSDLYEELDILHNLYNNYNNLDNAIKKRESCKEHAKKCVDFFNKGIDTYNKTKTSKFYKELVTFWIKYNEIKNKNNKCKDNEILDFPSFNSLIPYTKDKTSQKATHSCQTVKGYNIDENTLLKLTAQDQYKKLDNESVDDNICAKYCEMLNPLEENKAVNLLLAKHATNLEKLSNILADTSSDDRCSYLLYWTYDKMLSIFDKSTDISQYHYIINKLNDTMIKINEKLTSDESCPYLIGRNINEWEKEKDMHDYFKNYQKISECITEEDGKCNKYFDYLNYINDLYMNYINVCCTCYTNPTSDCTDMCPKYFKCKKEYYPPDLITKLKCTNTNPTKSADEVFADLIIDSDIIDE</sequence>
<reference evidence="1 2" key="1">
    <citation type="submission" date="2011-08" db="EMBL/GenBank/DDBJ databases">
        <title>The Genome Sequence of Plasmodium vivax Mauritania I.</title>
        <authorList>
            <consortium name="The Broad Institute Genome Sequencing Platform"/>
            <consortium name="The Broad Institute Genome Sequencing Center for Infectious Disease"/>
            <person name="Neafsey D."/>
            <person name="Carlton J."/>
            <person name="Barnwell J."/>
            <person name="Collins W."/>
            <person name="Escalante A."/>
            <person name="Mullikin J."/>
            <person name="Saul A."/>
            <person name="Guigo R."/>
            <person name="Camara F."/>
            <person name="Young S.K."/>
            <person name="Zeng Q."/>
            <person name="Gargeya S."/>
            <person name="Fitzgerald M."/>
            <person name="Haas B."/>
            <person name="Abouelleil A."/>
            <person name="Alvarado L."/>
            <person name="Arachchi H.M."/>
            <person name="Berlin A."/>
            <person name="Brown A."/>
            <person name="Chapman S.B."/>
            <person name="Chen Z."/>
            <person name="Dunbar C."/>
            <person name="Freedman E."/>
            <person name="Gearin G."/>
            <person name="Gellesch M."/>
            <person name="Goldberg J."/>
            <person name="Griggs A."/>
            <person name="Gujja S."/>
            <person name="Heiman D."/>
            <person name="Howarth C."/>
            <person name="Larson L."/>
            <person name="Lui A."/>
            <person name="MacDonald P.J.P."/>
            <person name="Montmayeur A."/>
            <person name="Murphy C."/>
            <person name="Neiman D."/>
            <person name="Pearson M."/>
            <person name="Priest M."/>
            <person name="Roberts A."/>
            <person name="Saif S."/>
            <person name="Shea T."/>
            <person name="Shenoy N."/>
            <person name="Sisk P."/>
            <person name="Stolte C."/>
            <person name="Sykes S."/>
            <person name="Wortman J."/>
            <person name="Nusbaum C."/>
            <person name="Birren B."/>
        </authorList>
    </citation>
    <scope>NUCLEOTIDE SEQUENCE [LARGE SCALE GENOMIC DNA]</scope>
    <source>
        <strain evidence="1 2">Mauritania I</strain>
    </source>
</reference>
<evidence type="ECO:0000313" key="1">
    <source>
        <dbReference type="EMBL" id="KMZ92836.1"/>
    </source>
</evidence>
<dbReference type="InterPro" id="IPR008780">
    <property type="entry name" value="Plasmodium_Vir"/>
</dbReference>
<protein>
    <submittedName>
        <fullName evidence="1">Uncharacterized protein</fullName>
    </submittedName>
</protein>
<gene>
    <name evidence="1" type="ORF">PVMG_01422</name>
</gene>
<organism evidence="1 2">
    <name type="scientific">Plasmodium vivax Mauritania I</name>
    <dbReference type="NCBI Taxonomy" id="1035515"/>
    <lineage>
        <taxon>Eukaryota</taxon>
        <taxon>Sar</taxon>
        <taxon>Alveolata</taxon>
        <taxon>Apicomplexa</taxon>
        <taxon>Aconoidasida</taxon>
        <taxon>Haemosporida</taxon>
        <taxon>Plasmodiidae</taxon>
        <taxon>Plasmodium</taxon>
        <taxon>Plasmodium (Plasmodium)</taxon>
    </lineage>
</organism>
<evidence type="ECO:0000313" key="2">
    <source>
        <dbReference type="Proteomes" id="UP000053776"/>
    </source>
</evidence>